<dbReference type="Proteomes" id="UP000054166">
    <property type="component" value="Unassembled WGS sequence"/>
</dbReference>
<reference evidence="1 2" key="1">
    <citation type="submission" date="2014-04" db="EMBL/GenBank/DDBJ databases">
        <authorList>
            <consortium name="DOE Joint Genome Institute"/>
            <person name="Kuo A."/>
            <person name="Tarkka M."/>
            <person name="Buscot F."/>
            <person name="Kohler A."/>
            <person name="Nagy L.G."/>
            <person name="Floudas D."/>
            <person name="Copeland A."/>
            <person name="Barry K.W."/>
            <person name="Cichocki N."/>
            <person name="Veneault-Fourrey C."/>
            <person name="LaButti K."/>
            <person name="Lindquist E.A."/>
            <person name="Lipzen A."/>
            <person name="Lundell T."/>
            <person name="Morin E."/>
            <person name="Murat C."/>
            <person name="Sun H."/>
            <person name="Tunlid A."/>
            <person name="Henrissat B."/>
            <person name="Grigoriev I.V."/>
            <person name="Hibbett D.S."/>
            <person name="Martin F."/>
            <person name="Nordberg H.P."/>
            <person name="Cantor M.N."/>
            <person name="Hua S.X."/>
        </authorList>
    </citation>
    <scope>NUCLEOTIDE SEQUENCE [LARGE SCALE GENOMIC DNA]</scope>
    <source>
        <strain evidence="1 2">F 1598</strain>
    </source>
</reference>
<dbReference type="InParanoid" id="A0A0C3FW23"/>
<gene>
    <name evidence="1" type="ORF">PILCRDRAFT_455144</name>
</gene>
<evidence type="ECO:0000313" key="1">
    <source>
        <dbReference type="EMBL" id="KIM82746.1"/>
    </source>
</evidence>
<accession>A0A0C3FW23</accession>
<evidence type="ECO:0000313" key="2">
    <source>
        <dbReference type="Proteomes" id="UP000054166"/>
    </source>
</evidence>
<sequence>MASSILCAIPCRPHLFIRILCMKVTAPDGLVGPQLRGASVMNNSSRMPSMMIYVETLTSKQTRIPRLYQEQTIAGRNIGELANEWKSRRPRMYVLVPILLYPHNSMTQAGQLVNLLRRGDSSSVLRSNLNTVTDVSTRTSSSSTHTCIMIQVDISRDTQQEVNDHRSINDAMKMSHSQTVSTWSK</sequence>
<organism evidence="1 2">
    <name type="scientific">Piloderma croceum (strain F 1598)</name>
    <dbReference type="NCBI Taxonomy" id="765440"/>
    <lineage>
        <taxon>Eukaryota</taxon>
        <taxon>Fungi</taxon>
        <taxon>Dikarya</taxon>
        <taxon>Basidiomycota</taxon>
        <taxon>Agaricomycotina</taxon>
        <taxon>Agaricomycetes</taxon>
        <taxon>Agaricomycetidae</taxon>
        <taxon>Atheliales</taxon>
        <taxon>Atheliaceae</taxon>
        <taxon>Piloderma</taxon>
    </lineage>
</organism>
<dbReference type="HOGENOM" id="CLU_1461852_0_0_1"/>
<reference evidence="2" key="2">
    <citation type="submission" date="2015-01" db="EMBL/GenBank/DDBJ databases">
        <title>Evolutionary Origins and Diversification of the Mycorrhizal Mutualists.</title>
        <authorList>
            <consortium name="DOE Joint Genome Institute"/>
            <consortium name="Mycorrhizal Genomics Consortium"/>
            <person name="Kohler A."/>
            <person name="Kuo A."/>
            <person name="Nagy L.G."/>
            <person name="Floudas D."/>
            <person name="Copeland A."/>
            <person name="Barry K.W."/>
            <person name="Cichocki N."/>
            <person name="Veneault-Fourrey C."/>
            <person name="LaButti K."/>
            <person name="Lindquist E.A."/>
            <person name="Lipzen A."/>
            <person name="Lundell T."/>
            <person name="Morin E."/>
            <person name="Murat C."/>
            <person name="Riley R."/>
            <person name="Ohm R."/>
            <person name="Sun H."/>
            <person name="Tunlid A."/>
            <person name="Henrissat B."/>
            <person name="Grigoriev I.V."/>
            <person name="Hibbett D.S."/>
            <person name="Martin F."/>
        </authorList>
    </citation>
    <scope>NUCLEOTIDE SEQUENCE [LARGE SCALE GENOMIC DNA]</scope>
    <source>
        <strain evidence="2">F 1598</strain>
    </source>
</reference>
<keyword evidence="2" id="KW-1185">Reference proteome</keyword>
<proteinExistence type="predicted"/>
<protein>
    <submittedName>
        <fullName evidence="1">Uncharacterized protein</fullName>
    </submittedName>
</protein>
<dbReference type="AlphaFoldDB" id="A0A0C3FW23"/>
<dbReference type="EMBL" id="KN832993">
    <property type="protein sequence ID" value="KIM82746.1"/>
    <property type="molecule type" value="Genomic_DNA"/>
</dbReference>
<name>A0A0C3FW23_PILCF</name>